<dbReference type="SUPFAM" id="SSF53474">
    <property type="entry name" value="alpha/beta-Hydrolases"/>
    <property type="match status" value="1"/>
</dbReference>
<dbReference type="GO" id="GO:0006508">
    <property type="term" value="P:proteolysis"/>
    <property type="evidence" value="ECO:0007669"/>
    <property type="project" value="InterPro"/>
</dbReference>
<dbReference type="InterPro" id="IPR050471">
    <property type="entry name" value="AB_hydrolase"/>
</dbReference>
<dbReference type="PANTHER" id="PTHR43433:SF5">
    <property type="entry name" value="AB HYDROLASE-1 DOMAIN-CONTAINING PROTEIN"/>
    <property type="match status" value="1"/>
</dbReference>
<dbReference type="GO" id="GO:0008233">
    <property type="term" value="F:peptidase activity"/>
    <property type="evidence" value="ECO:0007669"/>
    <property type="project" value="InterPro"/>
</dbReference>
<evidence type="ECO:0000256" key="2">
    <source>
        <dbReference type="ARBA" id="ARBA00022801"/>
    </source>
</evidence>
<organism evidence="4">
    <name type="scientific">marine sediment metagenome</name>
    <dbReference type="NCBI Taxonomy" id="412755"/>
    <lineage>
        <taxon>unclassified sequences</taxon>
        <taxon>metagenomes</taxon>
        <taxon>ecological metagenomes</taxon>
    </lineage>
</organism>
<dbReference type="InterPro" id="IPR002410">
    <property type="entry name" value="Peptidase_S33"/>
</dbReference>
<dbReference type="PANTHER" id="PTHR43433">
    <property type="entry name" value="HYDROLASE, ALPHA/BETA FOLD FAMILY PROTEIN"/>
    <property type="match status" value="1"/>
</dbReference>
<name>X1JE13_9ZZZZ</name>
<reference evidence="4" key="1">
    <citation type="journal article" date="2014" name="Front. Microbiol.">
        <title>High frequency of phylogenetically diverse reductive dehalogenase-homologous genes in deep subseafloor sedimentary metagenomes.</title>
        <authorList>
            <person name="Kawai M."/>
            <person name="Futagami T."/>
            <person name="Toyoda A."/>
            <person name="Takaki Y."/>
            <person name="Nishi S."/>
            <person name="Hori S."/>
            <person name="Arai W."/>
            <person name="Tsubouchi T."/>
            <person name="Morono Y."/>
            <person name="Uchiyama I."/>
            <person name="Ito T."/>
            <person name="Fujiyama A."/>
            <person name="Inagaki F."/>
            <person name="Takami H."/>
        </authorList>
    </citation>
    <scope>NUCLEOTIDE SEQUENCE</scope>
    <source>
        <strain evidence="4">Expedition CK06-06</strain>
    </source>
</reference>
<comment type="similarity">
    <text evidence="1">Belongs to the peptidase S33 family.</text>
</comment>
<evidence type="ECO:0000259" key="3">
    <source>
        <dbReference type="Pfam" id="PF00561"/>
    </source>
</evidence>
<dbReference type="PRINTS" id="PR00793">
    <property type="entry name" value="PROAMNOPTASE"/>
</dbReference>
<dbReference type="GO" id="GO:0004806">
    <property type="term" value="F:triacylglycerol lipase activity"/>
    <property type="evidence" value="ECO:0007669"/>
    <property type="project" value="TreeGrafter"/>
</dbReference>
<accession>X1JE13</accession>
<feature type="non-terminal residue" evidence="4">
    <location>
        <position position="138"/>
    </location>
</feature>
<keyword evidence="2" id="KW-0378">Hydrolase</keyword>
<protein>
    <recommendedName>
        <fullName evidence="3">AB hydrolase-1 domain-containing protein</fullName>
    </recommendedName>
</protein>
<proteinExistence type="inferred from homology"/>
<dbReference type="InterPro" id="IPR000073">
    <property type="entry name" value="AB_hydrolase_1"/>
</dbReference>
<dbReference type="GO" id="GO:0046503">
    <property type="term" value="P:glycerolipid catabolic process"/>
    <property type="evidence" value="ECO:0007669"/>
    <property type="project" value="TreeGrafter"/>
</dbReference>
<evidence type="ECO:0000256" key="1">
    <source>
        <dbReference type="ARBA" id="ARBA00010088"/>
    </source>
</evidence>
<dbReference type="InterPro" id="IPR029058">
    <property type="entry name" value="AB_hydrolase_fold"/>
</dbReference>
<dbReference type="EMBL" id="BARU01043290">
    <property type="protein sequence ID" value="GAH79770.1"/>
    <property type="molecule type" value="Genomic_DNA"/>
</dbReference>
<dbReference type="PRINTS" id="PR00111">
    <property type="entry name" value="ABHYDROLASE"/>
</dbReference>
<gene>
    <name evidence="4" type="ORF">S03H2_66324</name>
</gene>
<dbReference type="Pfam" id="PF00561">
    <property type="entry name" value="Abhydrolase_1"/>
    <property type="match status" value="1"/>
</dbReference>
<evidence type="ECO:0000313" key="4">
    <source>
        <dbReference type="EMBL" id="GAH79770.1"/>
    </source>
</evidence>
<dbReference type="Gene3D" id="3.40.50.1820">
    <property type="entry name" value="alpha/beta hydrolase"/>
    <property type="match status" value="1"/>
</dbReference>
<comment type="caution">
    <text evidence="4">The sequence shown here is derived from an EMBL/GenBank/DDBJ whole genome shotgun (WGS) entry which is preliminary data.</text>
</comment>
<feature type="domain" description="AB hydrolase-1" evidence="3">
    <location>
        <begin position="21"/>
        <end position="135"/>
    </location>
</feature>
<sequence length="138" mass="15655">MTITKVNDTELYYNEFGSGTPFLVMHGGLGMDHTYLRPTLDPLGDIFKLIFYDHRGHGRSGRPPINTITYEQLADDANALRERLGYKKIGVIGNSSGGYVALNYAIRHPENINYLMLIDTAPTFDYMEEVMTIVQNKY</sequence>
<dbReference type="AlphaFoldDB" id="X1JE13"/>